<evidence type="ECO:0000256" key="12">
    <source>
        <dbReference type="ARBA" id="ARBA00037975"/>
    </source>
</evidence>
<accession>A0ABZ0B7C3</accession>
<keyword evidence="5" id="KW-0349">Heme</keyword>
<evidence type="ECO:0000256" key="4">
    <source>
        <dbReference type="ARBA" id="ARBA00022475"/>
    </source>
</evidence>
<evidence type="ECO:0000256" key="13">
    <source>
        <dbReference type="SAM" id="Phobius"/>
    </source>
</evidence>
<dbReference type="SUPFAM" id="SSF81342">
    <property type="entry name" value="Transmembrane di-heme cytochromes"/>
    <property type="match status" value="1"/>
</dbReference>
<feature type="domain" description="Cytochrome b561 bacterial/Ni-hydrogenase" evidence="14">
    <location>
        <begin position="10"/>
        <end position="179"/>
    </location>
</feature>
<sequence length="184" mass="20369">MGRATVRRDRYSRGAIFFHWTIALMVLFNLVVGIFHESLLEGLGLMPIHFAVGITVLVLSIGRWIWRLNHPAPRLPPGVPLAERAMAKTVQAIFYALIILMPLSGWMMMSGGPKPHAVSWFGLFDLPILPVGKTMGGASHEFHEIFGYAMAALVALHIAGALRHHFLLRDSVLRRMLGGSGLRV</sequence>
<evidence type="ECO:0000256" key="7">
    <source>
        <dbReference type="ARBA" id="ARBA00022723"/>
    </source>
</evidence>
<dbReference type="Pfam" id="PF01292">
    <property type="entry name" value="Ni_hydr_CYTB"/>
    <property type="match status" value="1"/>
</dbReference>
<comment type="similarity">
    <text evidence="12">Belongs to the cytochrome b561 family.</text>
</comment>
<dbReference type="PANTHER" id="PTHR30529:SF1">
    <property type="entry name" value="CYTOCHROME B561 HOMOLOG 2"/>
    <property type="match status" value="1"/>
</dbReference>
<keyword evidence="6 13" id="KW-0812">Transmembrane</keyword>
<organism evidence="15 16">
    <name type="scientific">Stakelama saccharophila</name>
    <dbReference type="NCBI Taxonomy" id="3075605"/>
    <lineage>
        <taxon>Bacteria</taxon>
        <taxon>Pseudomonadati</taxon>
        <taxon>Pseudomonadota</taxon>
        <taxon>Alphaproteobacteria</taxon>
        <taxon>Sphingomonadales</taxon>
        <taxon>Sphingomonadaceae</taxon>
        <taxon>Stakelama</taxon>
    </lineage>
</organism>
<name>A0ABZ0B7C3_9SPHN</name>
<evidence type="ECO:0000313" key="16">
    <source>
        <dbReference type="Proteomes" id="UP001302249"/>
    </source>
</evidence>
<feature type="transmembrane region" description="Helical" evidence="13">
    <location>
        <begin position="48"/>
        <end position="66"/>
    </location>
</feature>
<evidence type="ECO:0000256" key="2">
    <source>
        <dbReference type="ARBA" id="ARBA00004651"/>
    </source>
</evidence>
<comment type="subcellular location">
    <subcellularLocation>
        <location evidence="2">Cell membrane</location>
        <topology evidence="2">Multi-pass membrane protein</topology>
    </subcellularLocation>
</comment>
<dbReference type="RefSeq" id="WP_313914416.1">
    <property type="nucleotide sequence ID" value="NZ_CP135076.1"/>
</dbReference>
<evidence type="ECO:0000256" key="3">
    <source>
        <dbReference type="ARBA" id="ARBA00022448"/>
    </source>
</evidence>
<keyword evidence="11 13" id="KW-0472">Membrane</keyword>
<proteinExistence type="inferred from homology"/>
<evidence type="ECO:0000256" key="5">
    <source>
        <dbReference type="ARBA" id="ARBA00022617"/>
    </source>
</evidence>
<evidence type="ECO:0000256" key="1">
    <source>
        <dbReference type="ARBA" id="ARBA00001970"/>
    </source>
</evidence>
<dbReference type="PANTHER" id="PTHR30529">
    <property type="entry name" value="CYTOCHROME B561"/>
    <property type="match status" value="1"/>
</dbReference>
<dbReference type="EMBL" id="CP135076">
    <property type="protein sequence ID" value="WNO53194.1"/>
    <property type="molecule type" value="Genomic_DNA"/>
</dbReference>
<feature type="transmembrane region" description="Helical" evidence="13">
    <location>
        <begin position="92"/>
        <end position="109"/>
    </location>
</feature>
<keyword evidence="7" id="KW-0479">Metal-binding</keyword>
<feature type="transmembrane region" description="Helical" evidence="13">
    <location>
        <begin position="16"/>
        <end position="36"/>
    </location>
</feature>
<keyword evidence="16" id="KW-1185">Reference proteome</keyword>
<evidence type="ECO:0000256" key="11">
    <source>
        <dbReference type="ARBA" id="ARBA00023136"/>
    </source>
</evidence>
<comment type="cofactor">
    <cofactor evidence="1">
        <name>heme b</name>
        <dbReference type="ChEBI" id="CHEBI:60344"/>
    </cofactor>
</comment>
<keyword evidence="3" id="KW-0813">Transport</keyword>
<keyword evidence="8" id="KW-0249">Electron transport</keyword>
<evidence type="ECO:0000256" key="8">
    <source>
        <dbReference type="ARBA" id="ARBA00022982"/>
    </source>
</evidence>
<gene>
    <name evidence="15" type="ORF">RPR59_12175</name>
</gene>
<feature type="transmembrane region" description="Helical" evidence="13">
    <location>
        <begin position="145"/>
        <end position="166"/>
    </location>
</feature>
<keyword evidence="4" id="KW-1003">Cell membrane</keyword>
<dbReference type="InterPro" id="IPR052168">
    <property type="entry name" value="Cytochrome_b561_oxidase"/>
</dbReference>
<protein>
    <submittedName>
        <fullName evidence="15">Cytochrome b</fullName>
    </submittedName>
</protein>
<evidence type="ECO:0000256" key="6">
    <source>
        <dbReference type="ARBA" id="ARBA00022692"/>
    </source>
</evidence>
<reference evidence="15 16" key="1">
    <citation type="submission" date="2023-09" db="EMBL/GenBank/DDBJ databases">
        <authorList>
            <person name="Rey-Velasco X."/>
        </authorList>
    </citation>
    <scope>NUCLEOTIDE SEQUENCE [LARGE SCALE GENOMIC DNA]</scope>
    <source>
        <strain evidence="15 16">W311</strain>
    </source>
</reference>
<evidence type="ECO:0000256" key="10">
    <source>
        <dbReference type="ARBA" id="ARBA00023004"/>
    </source>
</evidence>
<evidence type="ECO:0000313" key="15">
    <source>
        <dbReference type="EMBL" id="WNO53194.1"/>
    </source>
</evidence>
<evidence type="ECO:0000259" key="14">
    <source>
        <dbReference type="Pfam" id="PF01292"/>
    </source>
</evidence>
<dbReference type="InterPro" id="IPR011577">
    <property type="entry name" value="Cyt_b561_bac/Ni-Hgenase"/>
</dbReference>
<keyword evidence="9 13" id="KW-1133">Transmembrane helix</keyword>
<keyword evidence="10" id="KW-0408">Iron</keyword>
<evidence type="ECO:0000256" key="9">
    <source>
        <dbReference type="ARBA" id="ARBA00022989"/>
    </source>
</evidence>
<dbReference type="InterPro" id="IPR016174">
    <property type="entry name" value="Di-haem_cyt_TM"/>
</dbReference>
<dbReference type="Proteomes" id="UP001302249">
    <property type="component" value="Chromosome"/>
</dbReference>
<dbReference type="Gene3D" id="1.20.950.20">
    <property type="entry name" value="Transmembrane di-heme cytochromes, Chain C"/>
    <property type="match status" value="1"/>
</dbReference>